<organism evidence="2">
    <name type="scientific">Neobacillus citreus</name>
    <dbReference type="NCBI Taxonomy" id="2833578"/>
    <lineage>
        <taxon>Bacteria</taxon>
        <taxon>Bacillati</taxon>
        <taxon>Bacillota</taxon>
        <taxon>Bacilli</taxon>
        <taxon>Bacillales</taxon>
        <taxon>Bacillaceae</taxon>
        <taxon>Neobacillus</taxon>
    </lineage>
</organism>
<dbReference type="GO" id="GO:0016887">
    <property type="term" value="F:ATP hydrolysis activity"/>
    <property type="evidence" value="ECO:0007669"/>
    <property type="project" value="InterPro"/>
</dbReference>
<protein>
    <submittedName>
        <fullName evidence="2">AAA family ATPase</fullName>
    </submittedName>
</protein>
<reference evidence="2" key="1">
    <citation type="submission" date="2021-05" db="EMBL/GenBank/DDBJ databases">
        <title>Novel Bacillus species.</title>
        <authorList>
            <person name="Liu G."/>
        </authorList>
    </citation>
    <scope>NUCLEOTIDE SEQUENCE</scope>
    <source>
        <strain evidence="2">FJAT-50051</strain>
    </source>
</reference>
<proteinExistence type="predicted"/>
<dbReference type="EMBL" id="JAGYPE010000006">
    <property type="protein sequence ID" value="MBS4186011.1"/>
    <property type="molecule type" value="Genomic_DNA"/>
</dbReference>
<dbReference type="InterPro" id="IPR052934">
    <property type="entry name" value="Methyl-DNA_Rec/Restrict_Enz"/>
</dbReference>
<dbReference type="AlphaFoldDB" id="A0A942T6K9"/>
<feature type="domain" description="ATPase dynein-related AAA" evidence="1">
    <location>
        <begin position="511"/>
        <end position="601"/>
    </location>
</feature>
<sequence length="743" mass="85385">MKCIYSFENHAATCKEVSEKLGNTPNSYIGLATNLGKRIGAKLNIGDLPTRDGSNSNVYWYILFYGQEVNDRKRGNFEWKLRPELAAALQELYPNLTYPKPIIETKIDQVPTAVWLATALLTYSSYKEVQNKKDTDRYHEATKIQNVAQRICTKNVDYPRIYQWCNGDHSGRTYCYLRAGEKALRRITAPGEFGGEKERPEILNLDMELEFNNEIVTVKDLIEFLDKEYAELINNLEVNVPINDSRQELSVNSILYGPPGTGKTYNTVLYAIAICDNESIDALANLPYEQVLERYNSLKNDGRIAFTTFHQSYGYEEFIEGIKPVINEQDEGLSSDIKYEHVSGVFKKFCETAKGIKIQTSSLKIRQNPTVWNVILEGTGQTKLKIDCFNNNFIKIGWSNVDEMVTDESKNLNSTEKRILLNFQDEMQIGDIVFIQRTNTSIDGIGIITGPYEFIKSGEKYPRRRNVEWIATNINEDVYSINKNTRLNRLSVYPLRNMNIKDVIGLIDKYKINHDIKIEENRKPYVFIIDEINRGNISKIFGELITLIEQTKRLGEPEATTAILPYTGGEFGVPNNVYILGTMNTADRSIALLDTALRRRFKFIEMMPDADVLRNLGINTIEGIDIPLMLETINERIEYLFDREHTIGHAYFTPLAKDPSISNLEGIFLNAIIPLLQEYFYEDYSKIQLILGDNAKTEPSFKFILDKKMRNVFKGNPDIDLPEMKYSIQRDAFYKPESYIQIY</sequence>
<gene>
    <name evidence="2" type="ORF">KHB02_31965</name>
</gene>
<evidence type="ECO:0000259" key="1">
    <source>
        <dbReference type="Pfam" id="PF07728"/>
    </source>
</evidence>
<dbReference type="Pfam" id="PF07728">
    <property type="entry name" value="AAA_5"/>
    <property type="match status" value="1"/>
</dbReference>
<accession>A0A942T6K9</accession>
<dbReference type="InterPro" id="IPR027417">
    <property type="entry name" value="P-loop_NTPase"/>
</dbReference>
<dbReference type="SUPFAM" id="SSF52540">
    <property type="entry name" value="P-loop containing nucleoside triphosphate hydrolases"/>
    <property type="match status" value="1"/>
</dbReference>
<evidence type="ECO:0000313" key="2">
    <source>
        <dbReference type="EMBL" id="MBS4186011.1"/>
    </source>
</evidence>
<dbReference type="GO" id="GO:0005524">
    <property type="term" value="F:ATP binding"/>
    <property type="evidence" value="ECO:0007669"/>
    <property type="project" value="InterPro"/>
</dbReference>
<dbReference type="InterPro" id="IPR011704">
    <property type="entry name" value="ATPase_dyneun-rel_AAA"/>
</dbReference>
<name>A0A942T6K9_9BACI</name>
<dbReference type="PANTHER" id="PTHR37291:SF1">
    <property type="entry name" value="TYPE IV METHYL-DIRECTED RESTRICTION ENZYME ECOKMCRB SUBUNIT"/>
    <property type="match status" value="1"/>
</dbReference>
<dbReference type="Gene3D" id="3.40.50.300">
    <property type="entry name" value="P-loop containing nucleotide triphosphate hydrolases"/>
    <property type="match status" value="1"/>
</dbReference>
<dbReference type="PANTHER" id="PTHR37291">
    <property type="entry name" value="5-METHYLCYTOSINE-SPECIFIC RESTRICTION ENZYME B"/>
    <property type="match status" value="1"/>
</dbReference>
<comment type="caution">
    <text evidence="2">The sequence shown here is derived from an EMBL/GenBank/DDBJ whole genome shotgun (WGS) entry which is preliminary data.</text>
</comment>